<evidence type="ECO:0000256" key="6">
    <source>
        <dbReference type="ARBA" id="ARBA00022833"/>
    </source>
</evidence>
<feature type="signal peptide" evidence="9">
    <location>
        <begin position="1"/>
        <end position="24"/>
    </location>
</feature>
<evidence type="ECO:0000256" key="3">
    <source>
        <dbReference type="ARBA" id="ARBA00022670"/>
    </source>
</evidence>
<organism evidence="12 13">
    <name type="scientific">Bacteroides pyogenes</name>
    <dbReference type="NCBI Taxonomy" id="310300"/>
    <lineage>
        <taxon>Bacteria</taxon>
        <taxon>Pseudomonadati</taxon>
        <taxon>Bacteroidota</taxon>
        <taxon>Bacteroidia</taxon>
        <taxon>Bacteroidales</taxon>
        <taxon>Bacteroidaceae</taxon>
        <taxon>Bacteroides</taxon>
    </lineage>
</organism>
<dbReference type="Pfam" id="PF05193">
    <property type="entry name" value="Peptidase_M16_C"/>
    <property type="match status" value="2"/>
</dbReference>
<keyword evidence="9" id="KW-0732">Signal</keyword>
<keyword evidence="4" id="KW-0479">Metal-binding</keyword>
<protein>
    <submittedName>
        <fullName evidence="12">Insulinase family protein</fullName>
    </submittedName>
</protein>
<keyword evidence="3" id="KW-0645">Protease</keyword>
<dbReference type="PANTHER" id="PTHR43690">
    <property type="entry name" value="NARDILYSIN"/>
    <property type="match status" value="1"/>
</dbReference>
<dbReference type="Proteomes" id="UP000324383">
    <property type="component" value="Unassembled WGS sequence"/>
</dbReference>
<reference evidence="12 13" key="1">
    <citation type="submission" date="2019-07" db="EMBL/GenBank/DDBJ databases">
        <title>Draft Genome Sequences of Bacteroides pyogenes Strains Isolated from the Uterus Holstein Dairy Cows with Metritis.</title>
        <authorList>
            <person name="Cunha F."/>
            <person name="Galvao K.N."/>
            <person name="Jeon S.J."/>
            <person name="Jeong K.C."/>
        </authorList>
    </citation>
    <scope>NUCLEOTIDE SEQUENCE [LARGE SCALE GENOMIC DNA]</scope>
    <source>
        <strain evidence="12 13">KG-31</strain>
    </source>
</reference>
<comment type="caution">
    <text evidence="12">The sequence shown here is derived from an EMBL/GenBank/DDBJ whole genome shotgun (WGS) entry which is preliminary data.</text>
</comment>
<keyword evidence="13" id="KW-1185">Reference proteome</keyword>
<feature type="domain" description="Peptidase M16 C-terminal" evidence="11">
    <location>
        <begin position="695"/>
        <end position="874"/>
    </location>
</feature>
<name>A0A5D3EBT1_9BACE</name>
<dbReference type="EMBL" id="VKLW01000021">
    <property type="protein sequence ID" value="TYK33010.1"/>
    <property type="molecule type" value="Genomic_DNA"/>
</dbReference>
<evidence type="ECO:0000256" key="9">
    <source>
        <dbReference type="SAM" id="SignalP"/>
    </source>
</evidence>
<evidence type="ECO:0000259" key="11">
    <source>
        <dbReference type="Pfam" id="PF05193"/>
    </source>
</evidence>
<evidence type="ECO:0000256" key="2">
    <source>
        <dbReference type="ARBA" id="ARBA00007261"/>
    </source>
</evidence>
<dbReference type="InterPro" id="IPR011249">
    <property type="entry name" value="Metalloenz_LuxS/M16"/>
</dbReference>
<keyword evidence="7" id="KW-0482">Metalloprotease</keyword>
<comment type="similarity">
    <text evidence="2 8">Belongs to the peptidase M16 family.</text>
</comment>
<accession>A0A5D3EBT1</accession>
<keyword evidence="5" id="KW-0378">Hydrolase</keyword>
<feature type="domain" description="Peptidase M16 C-terminal" evidence="11">
    <location>
        <begin position="213"/>
        <end position="398"/>
    </location>
</feature>
<sequence length="948" mass="107383">MKHLLRGLFIAALSICCSFQSASAQPMQTLPVDKNVRIGKLDNGLTYYIRHNALPEKRVEFYIAQKVGSILEEPEQRGLAHFLEHMAFNGTKNFPGDETGLGIVPWCETKGIKFGVNLNAYTSVDQTVYNISNVPTDNMNVVDSCLLILHDWSSAIKLSEKEIDKERGVIREEWRSRNSGIMRIYTNAQPVMYPDSKYADCMPIGSIDVINNFPYQAIRDYYAKWYRPDQQGIVIVGDINVDEIEAKLKHIFADVKAPVNPAERIYYPVADNEKPLIYIGTDKEVTTPSINFFFKHDATPDSLKNNIGYYATQYMLNMATGMLNSRFSELLQQANPPFTGASAGFGNYFLAKTKDAFSLSASSKADGIETAMKTILEEAERARRFGFTETEYERARANYLQGLESAYNEREKMKSGSYVGEYINHFLDNEPIPGIEYDYAIMNQMAPNIPVQAINQVMQQLLTDNNQVALIAGPEKEGIKYPTKEEIEALLKQLKSFDLKPHEDKVSNEPLISKEPEGGKIVSEKAEDIYGTTKLVLSNGVKVYVKVTDFKADQILMKGTSLGGSSLFADNEALNISQLNSVAGVGGVGNFSKVDLTKALAGKRASVSASIGGNTENISGNCSPKDFETMMQLTYLSFTAPRKDNEAFESYKNRLKAQLQNADANPMRAFGDTMTYALYNNHPRAINLKEHMVENIDYDRIIEMYKDRYKDASDFTFYLVGNVDLENMKPLIAKYLGGLPAIKRQETFRDTHMDIRKGLYKNEFTKKQETPMATILFFFNGECKYNLRNNLLLSFLDQALDMVYTEEIREKEGGTYGVSCRGGLSKYPKERLTLQIVFQTDPAKRNKLSEIVLEQLNKMAQEGPSAEHMQKIKEYMLKKYKDAQKENSYWLNNLDEYFYTGVDYTKDYEALVSSITAKDVQEFLAQLMEQKNEIRVIMTSPEEEEKKD</sequence>
<keyword evidence="6" id="KW-0862">Zinc</keyword>
<dbReference type="InterPro" id="IPR011765">
    <property type="entry name" value="Pept_M16_N"/>
</dbReference>
<dbReference type="PROSITE" id="PS00143">
    <property type="entry name" value="INSULINASE"/>
    <property type="match status" value="1"/>
</dbReference>
<dbReference type="InterPro" id="IPR001431">
    <property type="entry name" value="Pept_M16_Zn_BS"/>
</dbReference>
<dbReference type="GO" id="GO:0004222">
    <property type="term" value="F:metalloendopeptidase activity"/>
    <property type="evidence" value="ECO:0007669"/>
    <property type="project" value="InterPro"/>
</dbReference>
<dbReference type="InterPro" id="IPR050626">
    <property type="entry name" value="Peptidase_M16"/>
</dbReference>
<dbReference type="Gene3D" id="3.30.830.10">
    <property type="entry name" value="Metalloenzyme, LuxS/M16 peptidase-like"/>
    <property type="match status" value="4"/>
</dbReference>
<dbReference type="GO" id="GO:0006508">
    <property type="term" value="P:proteolysis"/>
    <property type="evidence" value="ECO:0007669"/>
    <property type="project" value="UniProtKB-KW"/>
</dbReference>
<evidence type="ECO:0000256" key="4">
    <source>
        <dbReference type="ARBA" id="ARBA00022723"/>
    </source>
</evidence>
<dbReference type="PANTHER" id="PTHR43690:SF34">
    <property type="entry name" value="ZINC PROTEASE PQQL-LIKE"/>
    <property type="match status" value="1"/>
</dbReference>
<dbReference type="SUPFAM" id="SSF63411">
    <property type="entry name" value="LuxS/MPP-like metallohydrolase"/>
    <property type="match status" value="4"/>
</dbReference>
<feature type="chain" id="PRO_5030116218" evidence="9">
    <location>
        <begin position="25"/>
        <end position="948"/>
    </location>
</feature>
<dbReference type="GO" id="GO:0046872">
    <property type="term" value="F:metal ion binding"/>
    <property type="evidence" value="ECO:0007669"/>
    <property type="project" value="UniProtKB-KW"/>
</dbReference>
<evidence type="ECO:0000313" key="12">
    <source>
        <dbReference type="EMBL" id="TYK33010.1"/>
    </source>
</evidence>
<dbReference type="AlphaFoldDB" id="A0A5D3EBT1"/>
<dbReference type="RefSeq" id="WP_027325359.1">
    <property type="nucleotide sequence ID" value="NZ_CAMBON010000068.1"/>
</dbReference>
<evidence type="ECO:0000256" key="1">
    <source>
        <dbReference type="ARBA" id="ARBA00001947"/>
    </source>
</evidence>
<evidence type="ECO:0000256" key="7">
    <source>
        <dbReference type="ARBA" id="ARBA00023049"/>
    </source>
</evidence>
<evidence type="ECO:0000259" key="10">
    <source>
        <dbReference type="Pfam" id="PF00675"/>
    </source>
</evidence>
<gene>
    <name evidence="12" type="ORF">FNJ60_10005</name>
</gene>
<dbReference type="Pfam" id="PF00675">
    <property type="entry name" value="Peptidase_M16"/>
    <property type="match status" value="1"/>
</dbReference>
<proteinExistence type="inferred from homology"/>
<dbReference type="InterPro" id="IPR007863">
    <property type="entry name" value="Peptidase_M16_C"/>
</dbReference>
<evidence type="ECO:0000256" key="8">
    <source>
        <dbReference type="RuleBase" id="RU004447"/>
    </source>
</evidence>
<feature type="domain" description="Peptidase M16 N-terminal" evidence="10">
    <location>
        <begin position="58"/>
        <end position="176"/>
    </location>
</feature>
<evidence type="ECO:0000256" key="5">
    <source>
        <dbReference type="ARBA" id="ARBA00022801"/>
    </source>
</evidence>
<evidence type="ECO:0000313" key="13">
    <source>
        <dbReference type="Proteomes" id="UP000324383"/>
    </source>
</evidence>
<comment type="cofactor">
    <cofactor evidence="1">
        <name>Zn(2+)</name>
        <dbReference type="ChEBI" id="CHEBI:29105"/>
    </cofactor>
</comment>